<dbReference type="EMBL" id="NHZQ01000447">
    <property type="protein sequence ID" value="PSK33921.1"/>
    <property type="molecule type" value="Genomic_DNA"/>
</dbReference>
<evidence type="ECO:0000313" key="2">
    <source>
        <dbReference type="EMBL" id="PSK33921.1"/>
    </source>
</evidence>
<protein>
    <submittedName>
        <fullName evidence="2">Phosphatidylinositol 4-kinase stt4</fullName>
    </submittedName>
</protein>
<evidence type="ECO:0000313" key="3">
    <source>
        <dbReference type="Proteomes" id="UP000243723"/>
    </source>
</evidence>
<name>A0A2P7YD66_9PEZI</name>
<accession>A0A2P7YD66</accession>
<dbReference type="STRING" id="40998.A0A2P7YD66"/>
<dbReference type="GO" id="GO:0016301">
    <property type="term" value="F:kinase activity"/>
    <property type="evidence" value="ECO:0007669"/>
    <property type="project" value="UniProtKB-KW"/>
</dbReference>
<keyword evidence="2" id="KW-0418">Kinase</keyword>
<keyword evidence="2" id="KW-0808">Transferase</keyword>
<feature type="region of interest" description="Disordered" evidence="1">
    <location>
        <begin position="143"/>
        <end position="165"/>
    </location>
</feature>
<gene>
    <name evidence="2" type="ORF">B9Z65_8247</name>
</gene>
<comment type="caution">
    <text evidence="2">The sequence shown here is derived from an EMBL/GenBank/DDBJ whole genome shotgun (WGS) entry which is preliminary data.</text>
</comment>
<proteinExistence type="predicted"/>
<evidence type="ECO:0000256" key="1">
    <source>
        <dbReference type="SAM" id="MobiDB-lite"/>
    </source>
</evidence>
<reference evidence="2 3" key="1">
    <citation type="submission" date="2017-05" db="EMBL/GenBank/DDBJ databases">
        <title>Draft genome sequence of Elsinoe australis.</title>
        <authorList>
            <person name="Cheng Q."/>
        </authorList>
    </citation>
    <scope>NUCLEOTIDE SEQUENCE [LARGE SCALE GENOMIC DNA]</scope>
    <source>
        <strain evidence="2 3">NL1</strain>
    </source>
</reference>
<dbReference type="OrthoDB" id="4311043at2759"/>
<dbReference type="AlphaFoldDB" id="A0A2P7YD66"/>
<keyword evidence="3" id="KW-1185">Reference proteome</keyword>
<dbReference type="Proteomes" id="UP000243723">
    <property type="component" value="Unassembled WGS sequence"/>
</dbReference>
<sequence length="193" mass="22038">MKYGLLRMGERMPRETIAEGMKSFVDYVEDKQHVMSDYDGGQLMFNVLIGDKALLWSAHLGGYQGILESIQPKPDVLIQAIAGRANLNDRPFDGSAAEFAVKTSQWLGEPEKVIWCLHDDSPIKPSRVNTAPATDLIHQETRSIKKQDPSRNKIHQETRSIKKQDPRLLASRLQRSILYLAETLCMYKKTWLR</sequence>
<organism evidence="2 3">
    <name type="scientific">Elsinoe australis</name>
    <dbReference type="NCBI Taxonomy" id="40998"/>
    <lineage>
        <taxon>Eukaryota</taxon>
        <taxon>Fungi</taxon>
        <taxon>Dikarya</taxon>
        <taxon>Ascomycota</taxon>
        <taxon>Pezizomycotina</taxon>
        <taxon>Dothideomycetes</taxon>
        <taxon>Dothideomycetidae</taxon>
        <taxon>Myriangiales</taxon>
        <taxon>Elsinoaceae</taxon>
        <taxon>Elsinoe</taxon>
    </lineage>
</organism>